<comment type="subcellular location">
    <subcellularLocation>
        <location evidence="1">Membrane</location>
        <topology evidence="1">Multi-pass membrane protein</topology>
    </subcellularLocation>
</comment>
<keyword evidence="9" id="KW-1185">Reference proteome</keyword>
<dbReference type="PANTHER" id="PTHR23502">
    <property type="entry name" value="MAJOR FACILITATOR SUPERFAMILY"/>
    <property type="match status" value="1"/>
</dbReference>
<dbReference type="HOGENOM" id="CLU_001265_47_0_6"/>
<feature type="transmembrane region" description="Helical" evidence="6">
    <location>
        <begin position="161"/>
        <end position="180"/>
    </location>
</feature>
<accession>R8B3M0</accession>
<dbReference type="Gene3D" id="1.20.1250.20">
    <property type="entry name" value="MFS general substrate transporter like domains"/>
    <property type="match status" value="1"/>
</dbReference>
<dbReference type="RefSeq" id="WP_012136822.1">
    <property type="nucleotide sequence ID" value="NZ_KE007306.1"/>
</dbReference>
<dbReference type="SUPFAM" id="SSF103473">
    <property type="entry name" value="MFS general substrate transporter"/>
    <property type="match status" value="1"/>
</dbReference>
<feature type="transmembrane region" description="Helical" evidence="6">
    <location>
        <begin position="244"/>
        <end position="264"/>
    </location>
</feature>
<evidence type="ECO:0000256" key="2">
    <source>
        <dbReference type="ARBA" id="ARBA00022448"/>
    </source>
</evidence>
<dbReference type="GO" id="GO:0022857">
    <property type="term" value="F:transmembrane transporter activity"/>
    <property type="evidence" value="ECO:0007669"/>
    <property type="project" value="InterPro"/>
</dbReference>
<evidence type="ECO:0000259" key="7">
    <source>
        <dbReference type="PROSITE" id="PS50850"/>
    </source>
</evidence>
<proteinExistence type="predicted"/>
<dbReference type="InterPro" id="IPR036259">
    <property type="entry name" value="MFS_trans_sf"/>
</dbReference>
<dbReference type="AlphaFoldDB" id="R8B3M0"/>
<protein>
    <submittedName>
        <fullName evidence="8">Bicyclomycin resistance protein</fullName>
    </submittedName>
</protein>
<dbReference type="PROSITE" id="PS50850">
    <property type="entry name" value="MFS"/>
    <property type="match status" value="1"/>
</dbReference>
<keyword evidence="3 6" id="KW-0812">Transmembrane</keyword>
<evidence type="ECO:0000256" key="1">
    <source>
        <dbReference type="ARBA" id="ARBA00004141"/>
    </source>
</evidence>
<evidence type="ECO:0000313" key="8">
    <source>
        <dbReference type="EMBL" id="EON93187.1"/>
    </source>
</evidence>
<dbReference type="Gene3D" id="1.20.1720.10">
    <property type="entry name" value="Multidrug resistance protein D"/>
    <property type="match status" value="1"/>
</dbReference>
<dbReference type="Pfam" id="PF07690">
    <property type="entry name" value="MFS_1"/>
    <property type="match status" value="2"/>
</dbReference>
<feature type="transmembrane region" description="Helical" evidence="6">
    <location>
        <begin position="270"/>
        <end position="289"/>
    </location>
</feature>
<evidence type="ECO:0000256" key="3">
    <source>
        <dbReference type="ARBA" id="ARBA00022692"/>
    </source>
</evidence>
<feature type="transmembrane region" description="Helical" evidence="6">
    <location>
        <begin position="96"/>
        <end position="118"/>
    </location>
</feature>
<evidence type="ECO:0000256" key="4">
    <source>
        <dbReference type="ARBA" id="ARBA00022989"/>
    </source>
</evidence>
<evidence type="ECO:0000256" key="5">
    <source>
        <dbReference type="ARBA" id="ARBA00023136"/>
    </source>
</evidence>
<dbReference type="GO" id="GO:0005886">
    <property type="term" value="C:plasma membrane"/>
    <property type="evidence" value="ECO:0007669"/>
    <property type="project" value="TreeGrafter"/>
</dbReference>
<dbReference type="PATRIC" id="fig|1318628.3.peg.815"/>
<feature type="transmembrane region" description="Helical" evidence="6">
    <location>
        <begin position="212"/>
        <end position="232"/>
    </location>
</feature>
<dbReference type="GO" id="GO:1990961">
    <property type="term" value="P:xenobiotic detoxification by transmembrane export across the plasma membrane"/>
    <property type="evidence" value="ECO:0007669"/>
    <property type="project" value="TreeGrafter"/>
</dbReference>
<organism evidence="8 9">
    <name type="scientific">Marinobacter lipolyticus SM19</name>
    <dbReference type="NCBI Taxonomy" id="1318628"/>
    <lineage>
        <taxon>Bacteria</taxon>
        <taxon>Pseudomonadati</taxon>
        <taxon>Pseudomonadota</taxon>
        <taxon>Gammaproteobacteria</taxon>
        <taxon>Pseudomonadales</taxon>
        <taxon>Marinobacteraceae</taxon>
        <taxon>Marinobacter</taxon>
    </lineage>
</organism>
<evidence type="ECO:0000313" key="9">
    <source>
        <dbReference type="Proteomes" id="UP000016540"/>
    </source>
</evidence>
<dbReference type="eggNOG" id="COG2814">
    <property type="taxonomic scope" value="Bacteria"/>
</dbReference>
<comment type="caution">
    <text evidence="8">The sequence shown here is derived from an EMBL/GenBank/DDBJ whole genome shotgun (WGS) entry which is preliminary data.</text>
</comment>
<reference evidence="8 9" key="1">
    <citation type="journal article" date="2013" name="Genome Announc.">
        <title>Draft Genome Sequence of the Moderately Halophilic Bacterium Marinobacter lipolyticus Strain SM19.</title>
        <authorList>
            <person name="Papke R.T."/>
            <person name="de la Haba R.R."/>
            <person name="Infante-Dominguez C."/>
            <person name="Perez D."/>
            <person name="Sanchez-Porro C."/>
            <person name="Lapierre P."/>
            <person name="Ventosa A."/>
        </authorList>
    </citation>
    <scope>NUCLEOTIDE SEQUENCE [LARGE SCALE GENOMIC DNA]</scope>
    <source>
        <strain evidence="8 9">SM19</strain>
    </source>
</reference>
<evidence type="ECO:0000256" key="6">
    <source>
        <dbReference type="SAM" id="Phobius"/>
    </source>
</evidence>
<name>R8B3M0_9GAMM</name>
<feature type="transmembrane region" description="Helical" evidence="6">
    <location>
        <begin position="335"/>
        <end position="357"/>
    </location>
</feature>
<dbReference type="STRING" id="1318628.MARLIPOL_04105"/>
<sequence>MPQIQLAILLGMTVALGPLALDAYLPAFPDISDGLGASDGQIGLTLSAYVGALGLAQLVGGPLSDRYGRQQVLLGGLSIFGAAALMVAHADTIGQMLFWRVVQGIGGAFCAVSVTAIVRDQSQGSEAARLFGLIGLIMFIAPALAPSIGSLLLTISDWPAIFLMLTGYAMVLAVILHFALFRRLQALCFSAMLVFITHASFIYQEWFGLSKAMFSGLFAANIGAMACVNLLNRRLLNRFESVDILRMSVLLQTIAIIALVLCAWAAAPYWAVAACIIVAVAFMGAIVPNNMANALEFFPHLGGTAAALLGAAQFTIAGAISAISATLSGGSLLPIVLTMAVCVSGAAVLAAGAPRAVRRELALSR</sequence>
<feature type="transmembrane region" description="Helical" evidence="6">
    <location>
        <begin position="130"/>
        <end position="155"/>
    </location>
</feature>
<dbReference type="InterPro" id="IPR020846">
    <property type="entry name" value="MFS_dom"/>
</dbReference>
<dbReference type="OrthoDB" id="9814303at2"/>
<feature type="domain" description="Major facilitator superfamily (MFS) profile" evidence="7">
    <location>
        <begin position="6"/>
        <end position="365"/>
    </location>
</feature>
<feature type="transmembrane region" description="Helical" evidence="6">
    <location>
        <begin position="187"/>
        <end position="206"/>
    </location>
</feature>
<dbReference type="EMBL" id="ASAD01000007">
    <property type="protein sequence ID" value="EON93187.1"/>
    <property type="molecule type" value="Genomic_DNA"/>
</dbReference>
<feature type="transmembrane region" description="Helical" evidence="6">
    <location>
        <begin position="41"/>
        <end position="60"/>
    </location>
</feature>
<feature type="transmembrane region" description="Helical" evidence="6">
    <location>
        <begin position="72"/>
        <end position="90"/>
    </location>
</feature>
<dbReference type="Proteomes" id="UP000016540">
    <property type="component" value="Unassembled WGS sequence"/>
</dbReference>
<feature type="transmembrane region" description="Helical" evidence="6">
    <location>
        <begin position="301"/>
        <end position="323"/>
    </location>
</feature>
<dbReference type="InterPro" id="IPR011701">
    <property type="entry name" value="MFS"/>
</dbReference>
<dbReference type="PANTHER" id="PTHR23502:SF132">
    <property type="entry name" value="POLYAMINE TRANSPORTER 2-RELATED"/>
    <property type="match status" value="1"/>
</dbReference>
<keyword evidence="2" id="KW-0813">Transport</keyword>
<keyword evidence="5 6" id="KW-0472">Membrane</keyword>
<gene>
    <name evidence="8" type="ORF">MARLIPOL_04105</name>
</gene>
<keyword evidence="4 6" id="KW-1133">Transmembrane helix</keyword>